<sequence>MHIAVVGLGEAGSIYAADLAARGATVTGTDPRVDAGPEGVVVRPDIAAAVRGAALVLSLVGADAAASVFAEAAPAMPAGGVFADMNTNSPEAKRRLAAEAAERGIPFVDVAILAPVPRARIDTPLLLSGTGAHRLTLLLNEVGIGATVVDGEAGAAAQLKLLRSVFMKGLAAVVYESAEAADAVGARQWVLDQIAAELGTGGDEVVRHLLEGTAKHAVRRETEMREVRTMLVALGARHSVTDGTIEWMRVLAERSGHAAG</sequence>
<gene>
    <name evidence="3" type="ORF">F6B43_13115</name>
</gene>
<keyword evidence="4" id="KW-1185">Reference proteome</keyword>
<proteinExistence type="predicted"/>
<dbReference type="InterPro" id="IPR006115">
    <property type="entry name" value="6PGDH_NADP-bd"/>
</dbReference>
<reference evidence="4" key="1">
    <citation type="submission" date="2019-09" db="EMBL/GenBank/DDBJ databases">
        <title>Mumia zhuanghuii sp. nov. isolated from the intestinal contents of plateau pika (Ochotona curzoniae) in the Qinghai-Tibet plateau of China.</title>
        <authorList>
            <person name="Tian Z."/>
        </authorList>
    </citation>
    <scope>NUCLEOTIDE SEQUENCE [LARGE SCALE GENOMIC DNA]</scope>
    <source>
        <strain evidence="4">JCM 30598</strain>
    </source>
</reference>
<name>A0A5J5J1H2_9MICO</name>
<dbReference type="InterPro" id="IPR036291">
    <property type="entry name" value="NAD(P)-bd_dom_sf"/>
</dbReference>
<dbReference type="OrthoDB" id="943692at2"/>
<dbReference type="Pfam" id="PF09130">
    <property type="entry name" value="DUF1932"/>
    <property type="match status" value="1"/>
</dbReference>
<accession>A0A5J5J1H2</accession>
<evidence type="ECO:0000313" key="3">
    <source>
        <dbReference type="EMBL" id="KAA9108325.1"/>
    </source>
</evidence>
<dbReference type="GO" id="GO:0050661">
    <property type="term" value="F:NADP binding"/>
    <property type="evidence" value="ECO:0007669"/>
    <property type="project" value="InterPro"/>
</dbReference>
<dbReference type="Pfam" id="PF03446">
    <property type="entry name" value="NAD_binding_2"/>
    <property type="match status" value="1"/>
</dbReference>
<evidence type="ECO:0000259" key="2">
    <source>
        <dbReference type="Pfam" id="PF09130"/>
    </source>
</evidence>
<dbReference type="InterPro" id="IPR013328">
    <property type="entry name" value="6PGD_dom2"/>
</dbReference>
<dbReference type="InterPro" id="IPR015814">
    <property type="entry name" value="Pgluconate_DH_NAD-bd_C"/>
</dbReference>
<dbReference type="RefSeq" id="WP_150449357.1">
    <property type="nucleotide sequence ID" value="NZ_VYSA01000002.1"/>
</dbReference>
<evidence type="ECO:0000313" key="4">
    <source>
        <dbReference type="Proteomes" id="UP000325827"/>
    </source>
</evidence>
<dbReference type="EMBL" id="VYSA01000002">
    <property type="protein sequence ID" value="KAA9108325.1"/>
    <property type="molecule type" value="Genomic_DNA"/>
</dbReference>
<dbReference type="InterPro" id="IPR008927">
    <property type="entry name" value="6-PGluconate_DH-like_C_sf"/>
</dbReference>
<feature type="domain" description="Phosphogluconate dehydrogenase NAD-binding putative C-terminal" evidence="2">
    <location>
        <begin position="181"/>
        <end position="249"/>
    </location>
</feature>
<comment type="caution">
    <text evidence="3">The sequence shown here is derived from an EMBL/GenBank/DDBJ whole genome shotgun (WGS) entry which is preliminary data.</text>
</comment>
<dbReference type="Proteomes" id="UP000325827">
    <property type="component" value="Unassembled WGS sequence"/>
</dbReference>
<feature type="domain" description="6-phosphogluconate dehydrogenase NADP-binding" evidence="1">
    <location>
        <begin position="3"/>
        <end position="123"/>
    </location>
</feature>
<dbReference type="Gene3D" id="1.10.1040.10">
    <property type="entry name" value="N-(1-d-carboxylethyl)-l-norvaline Dehydrogenase, domain 2"/>
    <property type="match status" value="1"/>
</dbReference>
<dbReference type="Gene3D" id="3.40.50.720">
    <property type="entry name" value="NAD(P)-binding Rossmann-like Domain"/>
    <property type="match status" value="1"/>
</dbReference>
<dbReference type="AlphaFoldDB" id="A0A5J5J1H2"/>
<protein>
    <submittedName>
        <fullName evidence="3">NAD(P)-dependent oxidoreductase</fullName>
    </submittedName>
</protein>
<organism evidence="3 4">
    <name type="scientific">Microbacterium rhizomatis</name>
    <dbReference type="NCBI Taxonomy" id="1631477"/>
    <lineage>
        <taxon>Bacteria</taxon>
        <taxon>Bacillati</taxon>
        <taxon>Actinomycetota</taxon>
        <taxon>Actinomycetes</taxon>
        <taxon>Micrococcales</taxon>
        <taxon>Microbacteriaceae</taxon>
        <taxon>Microbacterium</taxon>
    </lineage>
</organism>
<dbReference type="SUPFAM" id="SSF51735">
    <property type="entry name" value="NAD(P)-binding Rossmann-fold domains"/>
    <property type="match status" value="1"/>
</dbReference>
<evidence type="ECO:0000259" key="1">
    <source>
        <dbReference type="Pfam" id="PF03446"/>
    </source>
</evidence>
<dbReference type="SUPFAM" id="SSF48179">
    <property type="entry name" value="6-phosphogluconate dehydrogenase C-terminal domain-like"/>
    <property type="match status" value="1"/>
</dbReference>